<dbReference type="RefSeq" id="WP_203923080.1">
    <property type="nucleotide sequence ID" value="NZ_BONZ01000083.1"/>
</dbReference>
<sequence>MNVLRWQALRAGDNARAILAVDFGEGRREAGFPELIASLPGAEACLVSQFDAGGLAALHAESGVTPQRLRRAVDGWSDSVADLDTHPVAVLSYCAGASLACLIADRLAARGARPAVVMLDPLVVVPDSLLGRFAEAVYGLTGLLSDDLVEATVAGAAAEVRADPDPSGARLSACAERLSERYAAVVYRACEEADLGDDLAQELHEHFTNVLRYQALAGSVPAHEIWSPGAARDTTVFVSREHHLVPPLPAATAMFDAGRAEFLARPELAVAVAGVVARSAAPATP</sequence>
<name>A0A8J3R0M9_9ACTN</name>
<dbReference type="Gene3D" id="3.40.50.1820">
    <property type="entry name" value="alpha/beta hydrolase"/>
    <property type="match status" value="1"/>
</dbReference>
<reference evidence="1" key="1">
    <citation type="submission" date="2021-01" db="EMBL/GenBank/DDBJ databases">
        <title>Whole genome shotgun sequence of Rugosimonospora africana NBRC 104875.</title>
        <authorList>
            <person name="Komaki H."/>
            <person name="Tamura T."/>
        </authorList>
    </citation>
    <scope>NUCLEOTIDE SEQUENCE</scope>
    <source>
        <strain evidence="1">NBRC 104875</strain>
    </source>
</reference>
<evidence type="ECO:0000313" key="1">
    <source>
        <dbReference type="EMBL" id="GIH19627.1"/>
    </source>
</evidence>
<proteinExistence type="predicted"/>
<protein>
    <recommendedName>
        <fullName evidence="3">Thioesterase domain-containing protein</fullName>
    </recommendedName>
</protein>
<dbReference type="AlphaFoldDB" id="A0A8J3R0M9"/>
<gene>
    <name evidence="1" type="ORF">Raf01_77990</name>
</gene>
<comment type="caution">
    <text evidence="1">The sequence shown here is derived from an EMBL/GenBank/DDBJ whole genome shotgun (WGS) entry which is preliminary data.</text>
</comment>
<accession>A0A8J3R0M9</accession>
<keyword evidence="2" id="KW-1185">Reference proteome</keyword>
<organism evidence="1 2">
    <name type="scientific">Rugosimonospora africana</name>
    <dbReference type="NCBI Taxonomy" id="556532"/>
    <lineage>
        <taxon>Bacteria</taxon>
        <taxon>Bacillati</taxon>
        <taxon>Actinomycetota</taxon>
        <taxon>Actinomycetes</taxon>
        <taxon>Micromonosporales</taxon>
        <taxon>Micromonosporaceae</taxon>
        <taxon>Rugosimonospora</taxon>
    </lineage>
</organism>
<dbReference type="EMBL" id="BONZ01000083">
    <property type="protein sequence ID" value="GIH19627.1"/>
    <property type="molecule type" value="Genomic_DNA"/>
</dbReference>
<evidence type="ECO:0000313" key="2">
    <source>
        <dbReference type="Proteomes" id="UP000642748"/>
    </source>
</evidence>
<dbReference type="InterPro" id="IPR029058">
    <property type="entry name" value="AB_hydrolase_fold"/>
</dbReference>
<dbReference type="Proteomes" id="UP000642748">
    <property type="component" value="Unassembled WGS sequence"/>
</dbReference>
<evidence type="ECO:0008006" key="3">
    <source>
        <dbReference type="Google" id="ProtNLM"/>
    </source>
</evidence>